<evidence type="ECO:0000313" key="1">
    <source>
        <dbReference type="EMBL" id="KAH6942509.1"/>
    </source>
</evidence>
<evidence type="ECO:0000313" key="2">
    <source>
        <dbReference type="Proteomes" id="UP000821845"/>
    </source>
</evidence>
<organism evidence="1 2">
    <name type="scientific">Hyalomma asiaticum</name>
    <name type="common">Tick</name>
    <dbReference type="NCBI Taxonomy" id="266040"/>
    <lineage>
        <taxon>Eukaryota</taxon>
        <taxon>Metazoa</taxon>
        <taxon>Ecdysozoa</taxon>
        <taxon>Arthropoda</taxon>
        <taxon>Chelicerata</taxon>
        <taxon>Arachnida</taxon>
        <taxon>Acari</taxon>
        <taxon>Parasitiformes</taxon>
        <taxon>Ixodida</taxon>
        <taxon>Ixodoidea</taxon>
        <taxon>Ixodidae</taxon>
        <taxon>Hyalomminae</taxon>
        <taxon>Hyalomma</taxon>
    </lineage>
</organism>
<proteinExistence type="predicted"/>
<sequence length="1072" mass="117187">MDSGANYTCSDGLLLPFLDESSWSRGGRSFVYLLGLLYCFLGVAIIADVFMCAIERITSKTKRLTLSAQVPGGQPDIIEVKVWNETVANLTLMALGSSAPEILLAIIEIVGSGFIAGDLGPGTIVGSAAFNLLVITAVCVVSIPANEIRTIRMVKVFGITAFFSVFAYLWLLVVLMGSSPNIVELWEAILTLLFFPLLVFLAYAADTGIFWPGARKRSAQKQLELQTTADISKHANNAVGPATPGGGPARREFFPNGELNRENLLEFIREIRKHPGLTDEDAACLAAAKLAEQQHHTRMWYRVGAIRDLTGGRRTKPSINEKLQHKLDQEVREMFALAAQDEADTKAADEVEQGKLLKPVPEPENKNVATIEFNASSCAVLEKAGKVDVLIRRKGKLDCPATCSLQLVPMGRDRTNRARRHFKYDSVSNKSICQIENCQHVVLGDHGRNLERHLQRHHDSILADKASSTKRVVSDEVEGCPAAKVQDQAKCKKEEISQTLRKRFSLKIDCASRLDRALLGINVQYAENGKLILQPLALFDRQTAEHLRSQVKSTLPSYDLSVAQVYSVTTDNGANMLKAARLLGETDHETDASSSDEETDNGCPEFEHCGSLLDNAEDAESLGLDGTEFKLGVRVETIDGTALAGEDYMELRQMVMFQPGETQRRVTVQIVDDNQWEPDETFFLRLSLPASGDGAEVALGRKSVMEITIIDDDQPGIFEFRRRGLLVRESVGTAQVAVVRTKGADGTAYVHWRTRSQTAKDGEDFHGGEGKLVFEHGETLKNIDIPIVDDFQAEKDEHFEVELFDASPGSGLGHLTKTTITITSDEEFNTIVNRLMLMTNTNVDKLRLHSANWMGQIKDAMNVNGGDIENAEAVDYVMHFITFGWKVIFSLVPPTGFMGGWLTFFVSLAAIGLLTAVIGDLAGIFGCLVGLEDTVTAITFVALGTSLPDLFASKGAARAEKYADNAVGNVTGSNSVNVFLGLGLPWVFAAAYWQVKGSAFKVPAGSLGFSVGIYCAVSLTCISLLMLRRKLAFFGKAELGGPRPAAIASAVFMVFLWVLYIVLSALRTYNHI</sequence>
<reference evidence="1" key="1">
    <citation type="submission" date="2020-05" db="EMBL/GenBank/DDBJ databases">
        <title>Large-scale comparative analyses of tick genomes elucidate their genetic diversity and vector capacities.</title>
        <authorList>
            <person name="Jia N."/>
            <person name="Wang J."/>
            <person name="Shi W."/>
            <person name="Du L."/>
            <person name="Sun Y."/>
            <person name="Zhan W."/>
            <person name="Jiang J."/>
            <person name="Wang Q."/>
            <person name="Zhang B."/>
            <person name="Ji P."/>
            <person name="Sakyi L.B."/>
            <person name="Cui X."/>
            <person name="Yuan T."/>
            <person name="Jiang B."/>
            <person name="Yang W."/>
            <person name="Lam T.T.-Y."/>
            <person name="Chang Q."/>
            <person name="Ding S."/>
            <person name="Wang X."/>
            <person name="Zhu J."/>
            <person name="Ruan X."/>
            <person name="Zhao L."/>
            <person name="Wei J."/>
            <person name="Que T."/>
            <person name="Du C."/>
            <person name="Cheng J."/>
            <person name="Dai P."/>
            <person name="Han X."/>
            <person name="Huang E."/>
            <person name="Gao Y."/>
            <person name="Liu J."/>
            <person name="Shao H."/>
            <person name="Ye R."/>
            <person name="Li L."/>
            <person name="Wei W."/>
            <person name="Wang X."/>
            <person name="Wang C."/>
            <person name="Yang T."/>
            <person name="Huo Q."/>
            <person name="Li W."/>
            <person name="Guo W."/>
            <person name="Chen H."/>
            <person name="Zhou L."/>
            <person name="Ni X."/>
            <person name="Tian J."/>
            <person name="Zhou Y."/>
            <person name="Sheng Y."/>
            <person name="Liu T."/>
            <person name="Pan Y."/>
            <person name="Xia L."/>
            <person name="Li J."/>
            <person name="Zhao F."/>
            <person name="Cao W."/>
        </authorList>
    </citation>
    <scope>NUCLEOTIDE SEQUENCE</scope>
    <source>
        <strain evidence="1">Hyas-2018</strain>
    </source>
</reference>
<gene>
    <name evidence="1" type="ORF">HPB50_006934</name>
</gene>
<name>A0ACB7T8M0_HYAAI</name>
<dbReference type="Proteomes" id="UP000821845">
    <property type="component" value="Chromosome 10"/>
</dbReference>
<dbReference type="EMBL" id="CM023490">
    <property type="protein sequence ID" value="KAH6942509.1"/>
    <property type="molecule type" value="Genomic_DNA"/>
</dbReference>
<protein>
    <submittedName>
        <fullName evidence="1">Uncharacterized protein</fullName>
    </submittedName>
</protein>
<keyword evidence="2" id="KW-1185">Reference proteome</keyword>
<accession>A0ACB7T8M0</accession>
<comment type="caution">
    <text evidence="1">The sequence shown here is derived from an EMBL/GenBank/DDBJ whole genome shotgun (WGS) entry which is preliminary data.</text>
</comment>